<evidence type="ECO:0000256" key="10">
    <source>
        <dbReference type="SAM" id="Phobius"/>
    </source>
</evidence>
<evidence type="ECO:0000313" key="13">
    <source>
        <dbReference type="EMBL" id="MBU9764198.1"/>
    </source>
</evidence>
<feature type="transmembrane region" description="Helical" evidence="10">
    <location>
        <begin position="354"/>
        <end position="371"/>
    </location>
</feature>
<dbReference type="InterPro" id="IPR018113">
    <property type="entry name" value="PTrfase_EIIB_Cys"/>
</dbReference>
<keyword evidence="5" id="KW-0598">Phosphotransferase system</keyword>
<dbReference type="PROSITE" id="PS51103">
    <property type="entry name" value="PTS_EIIC_TYPE_1"/>
    <property type="match status" value="1"/>
</dbReference>
<dbReference type="RefSeq" id="WP_217156498.1">
    <property type="nucleotide sequence ID" value="NZ_VOMB01000014.1"/>
</dbReference>
<evidence type="ECO:0000256" key="4">
    <source>
        <dbReference type="ARBA" id="ARBA00022597"/>
    </source>
</evidence>
<accession>A0ABS6KL06</accession>
<dbReference type="NCBIfam" id="TIGR00826">
    <property type="entry name" value="EIIB_glc"/>
    <property type="match status" value="1"/>
</dbReference>
<organism evidence="13 14">
    <name type="scientific">[Mycobacterium] fortunisiensis</name>
    <dbReference type="NCBI Taxonomy" id="2600579"/>
    <lineage>
        <taxon>Bacteria</taxon>
        <taxon>Bacillati</taxon>
        <taxon>Actinomycetota</taxon>
        <taxon>Actinomycetes</taxon>
        <taxon>Mycobacteriales</taxon>
        <taxon>Mycobacteriaceae</taxon>
        <taxon>Mycolicibacterium</taxon>
    </lineage>
</organism>
<evidence type="ECO:0000256" key="1">
    <source>
        <dbReference type="ARBA" id="ARBA00004651"/>
    </source>
</evidence>
<feature type="transmembrane region" description="Helical" evidence="10">
    <location>
        <begin position="377"/>
        <end position="399"/>
    </location>
</feature>
<sequence>MSSTTKSEGTQRKPSMNVRGFGQLQRLGKSLMLPIAVLPAAGILLRLGQPDLLGRIDSPVIGPFFKAMSAAGDALFSNLALLFAVGVAIGFARKADGSTALAAVVGYLVTEAVFTTMSPMVLAGEVDKAGDQAQINYSVFAGIVIGLLTAWLFDRYHTIQLPSYLGFFGGRRFVPIVVSLASLLVAFVMSYFYPIFDAGLTALGRFIGASGALGAFVYGFANRMLIPFGLHHIPNSYVWFIYGDYQSPDGSVATGELTRFAAGDPTAGILTSGFYPILMFGLPAAALAMILAANRKQRKLAVGILSAAALTAFLTGVTEPLEFAFMFVAFPLYVIHAVLTGLSLAIAYLLDIHLGFSFSAGLIDLLLYGGAPAAKNVWLLVGLGVVFFVVYFVLFYVAITKWNMRTPGREPETEFENEERANLSVDPDADSATEQLIAAFGGRENLVNVDACITRLRMEVADTGKVDHDRLKTLGAAGVIEVGNSVQAVFGTDSEALKNAIADSL</sequence>
<feature type="domain" description="PTS EIIB type-1" evidence="11">
    <location>
        <begin position="430"/>
        <end position="505"/>
    </location>
</feature>
<comment type="subcellular location">
    <subcellularLocation>
        <location evidence="1">Cell membrane</location>
        <topology evidence="1">Multi-pass membrane protein</topology>
    </subcellularLocation>
</comment>
<protein>
    <submittedName>
        <fullName evidence="13">PTS glucose transporter subunit IIBC</fullName>
    </submittedName>
</protein>
<feature type="transmembrane region" description="Helical" evidence="10">
    <location>
        <begin position="273"/>
        <end position="293"/>
    </location>
</feature>
<dbReference type="PANTHER" id="PTHR30009">
    <property type="entry name" value="CYTOCHROME C-TYPE SYNTHESIS PROTEIN AND PTS TRANSMEMBRANE COMPONENT"/>
    <property type="match status" value="1"/>
</dbReference>
<gene>
    <name evidence="13" type="ORF">FR943_10130</name>
</gene>
<evidence type="ECO:0000313" key="14">
    <source>
        <dbReference type="Proteomes" id="UP000812982"/>
    </source>
</evidence>
<comment type="caution">
    <text evidence="13">The sequence shown here is derived from an EMBL/GenBank/DDBJ whole genome shotgun (WGS) entry which is preliminary data.</text>
</comment>
<evidence type="ECO:0000256" key="3">
    <source>
        <dbReference type="ARBA" id="ARBA00022475"/>
    </source>
</evidence>
<dbReference type="Pfam" id="PF02378">
    <property type="entry name" value="PTS_EIIC"/>
    <property type="match status" value="1"/>
</dbReference>
<dbReference type="InterPro" id="IPR050429">
    <property type="entry name" value="PTS_Glucose_EIICBA"/>
</dbReference>
<dbReference type="EMBL" id="VOMB01000014">
    <property type="protein sequence ID" value="MBU9764198.1"/>
    <property type="molecule type" value="Genomic_DNA"/>
</dbReference>
<dbReference type="InterPro" id="IPR013013">
    <property type="entry name" value="PTS_EIIC_1"/>
</dbReference>
<feature type="domain" description="PTS EIIC type-1" evidence="12">
    <location>
        <begin position="18"/>
        <end position="411"/>
    </location>
</feature>
<dbReference type="InterPro" id="IPR003352">
    <property type="entry name" value="PTS_EIIC"/>
</dbReference>
<feature type="transmembrane region" description="Helical" evidence="10">
    <location>
        <begin position="135"/>
        <end position="153"/>
    </location>
</feature>
<feature type="active site" description="Phosphocysteine intermediate; for EIIB activity" evidence="9">
    <location>
        <position position="452"/>
    </location>
</feature>
<name>A0ABS6KL06_9MYCO</name>
<evidence type="ECO:0000256" key="9">
    <source>
        <dbReference type="PROSITE-ProRule" id="PRU00421"/>
    </source>
</evidence>
<reference evidence="13 14" key="1">
    <citation type="journal article" date="2021" name="Sci. Rep.">
        <title>Phenotypic and genomic hallmarks of a novel, potentially pathogenic rapidly growing Mycobacterium species related to the Mycobacterium fortuitum complex.</title>
        <authorList>
            <person name="Gharbi R."/>
            <person name="Khanna V."/>
            <person name="Frigui W."/>
            <person name="Mhenni B."/>
            <person name="Brosch R."/>
            <person name="Mardassi H."/>
        </authorList>
    </citation>
    <scope>NUCLEOTIDE SEQUENCE [LARGE SCALE GENOMIC DNA]</scope>
    <source>
        <strain evidence="13 14">TNTM28</strain>
    </source>
</reference>
<keyword evidence="4 13" id="KW-0762">Sugar transport</keyword>
<feature type="transmembrane region" description="Helical" evidence="10">
    <location>
        <begin position="70"/>
        <end position="92"/>
    </location>
</feature>
<evidence type="ECO:0000256" key="2">
    <source>
        <dbReference type="ARBA" id="ARBA00022448"/>
    </source>
</evidence>
<keyword evidence="6 10" id="KW-0812">Transmembrane</keyword>
<dbReference type="PROSITE" id="PS01035">
    <property type="entry name" value="PTS_EIIB_TYPE_1_CYS"/>
    <property type="match status" value="1"/>
</dbReference>
<feature type="transmembrane region" description="Helical" evidence="10">
    <location>
        <begin position="300"/>
        <end position="317"/>
    </location>
</feature>
<feature type="transmembrane region" description="Helical" evidence="10">
    <location>
        <begin position="323"/>
        <end position="347"/>
    </location>
</feature>
<evidence type="ECO:0000259" key="11">
    <source>
        <dbReference type="PROSITE" id="PS51098"/>
    </source>
</evidence>
<dbReference type="CDD" id="cd00212">
    <property type="entry name" value="PTS_IIB_glc"/>
    <property type="match status" value="1"/>
</dbReference>
<feature type="transmembrane region" description="Helical" evidence="10">
    <location>
        <begin position="173"/>
        <end position="193"/>
    </location>
</feature>
<evidence type="ECO:0000256" key="8">
    <source>
        <dbReference type="ARBA" id="ARBA00023136"/>
    </source>
</evidence>
<keyword evidence="7 10" id="KW-1133">Transmembrane helix</keyword>
<keyword evidence="8 10" id="KW-0472">Membrane</keyword>
<keyword evidence="3" id="KW-1003">Cell membrane</keyword>
<dbReference type="Proteomes" id="UP000812982">
    <property type="component" value="Unassembled WGS sequence"/>
</dbReference>
<keyword evidence="2" id="KW-0813">Transport</keyword>
<feature type="transmembrane region" description="Helical" evidence="10">
    <location>
        <begin position="200"/>
        <end position="221"/>
    </location>
</feature>
<evidence type="ECO:0000256" key="6">
    <source>
        <dbReference type="ARBA" id="ARBA00022692"/>
    </source>
</evidence>
<evidence type="ECO:0000256" key="5">
    <source>
        <dbReference type="ARBA" id="ARBA00022683"/>
    </source>
</evidence>
<dbReference type="PROSITE" id="PS51098">
    <property type="entry name" value="PTS_EIIB_TYPE_1"/>
    <property type="match status" value="1"/>
</dbReference>
<dbReference type="Pfam" id="PF00367">
    <property type="entry name" value="PTS_EIIB"/>
    <property type="match status" value="1"/>
</dbReference>
<feature type="transmembrane region" description="Helical" evidence="10">
    <location>
        <begin position="104"/>
        <end position="123"/>
    </location>
</feature>
<keyword evidence="14" id="KW-1185">Reference proteome</keyword>
<evidence type="ECO:0000256" key="7">
    <source>
        <dbReference type="ARBA" id="ARBA00022989"/>
    </source>
</evidence>
<evidence type="ECO:0000259" key="12">
    <source>
        <dbReference type="PROSITE" id="PS51103"/>
    </source>
</evidence>
<dbReference type="InterPro" id="IPR001996">
    <property type="entry name" value="PTS_IIB_1"/>
</dbReference>
<proteinExistence type="predicted"/>